<dbReference type="GO" id="GO:0004853">
    <property type="term" value="F:uroporphyrinogen decarboxylase activity"/>
    <property type="evidence" value="ECO:0007669"/>
    <property type="project" value="UniProtKB-UniRule"/>
</dbReference>
<evidence type="ECO:0000256" key="5">
    <source>
        <dbReference type="ARBA" id="ARBA00022793"/>
    </source>
</evidence>
<dbReference type="PANTHER" id="PTHR21091">
    <property type="entry name" value="METHYLTETRAHYDROFOLATE:HOMOCYSTEINE METHYLTRANSFERASE RELATED"/>
    <property type="match status" value="1"/>
</dbReference>
<comment type="pathway">
    <text evidence="1 8 9">Porphyrin-containing compound metabolism; protoporphyrin-IX biosynthesis; coproporphyrinogen-III from 5-aminolevulinate: step 4/4.</text>
</comment>
<feature type="binding site" evidence="8">
    <location>
        <position position="210"/>
    </location>
    <ligand>
        <name>substrate</name>
    </ligand>
</feature>
<dbReference type="NCBIfam" id="TIGR01464">
    <property type="entry name" value="hemE"/>
    <property type="match status" value="1"/>
</dbReference>
<evidence type="ECO:0000313" key="13">
    <source>
        <dbReference type="EMBL" id="APB32710.1"/>
    </source>
</evidence>
<sequence length="350" mass="39347">MTPSSRNTYLLKSTQKVPLPRPPVWMMRQAGRYMQVYRELRERYPNFRERSENPDLAVEISLQPWRAFAPDGVILFSDILTPLPGMGINFDIIESRGPLIDPPLRTLAQIQRLTPLEPAQSLPFIGQILRTLRTEIGERATLLGFVGAPWTLAAYVVEGKSSKDYTVIKSLAYQEPQVLHQLLEFFTAQIATYVIYQIEQGAEVVQIFDSWAGQLSPADYRTFVLPYQQKLVQKVKATYPDTPLILYIYGSGAILELMAQTGVDVVSVDWTVEMAVARQRLGNLCVQGNLDPGVLFGPPALIRQRIGEIIQQAGAVGHIMNLGHGVLATTPEDHVRVFFETVQQWDIQQA</sequence>
<keyword evidence="8" id="KW-0963">Cytoplasm</keyword>
<evidence type="ECO:0000256" key="4">
    <source>
        <dbReference type="ARBA" id="ARBA00012288"/>
    </source>
</evidence>
<feature type="binding site" evidence="8">
    <location>
        <begin position="28"/>
        <end position="32"/>
    </location>
    <ligand>
        <name>substrate</name>
    </ligand>
</feature>
<evidence type="ECO:0000313" key="14">
    <source>
        <dbReference type="Proteomes" id="UP000180235"/>
    </source>
</evidence>
<dbReference type="CDD" id="cd00717">
    <property type="entry name" value="URO-D"/>
    <property type="match status" value="1"/>
</dbReference>
<evidence type="ECO:0000256" key="3">
    <source>
        <dbReference type="ARBA" id="ARBA00011738"/>
    </source>
</evidence>
<dbReference type="PANTHER" id="PTHR21091:SF169">
    <property type="entry name" value="UROPORPHYRINOGEN DECARBOXYLASE"/>
    <property type="match status" value="1"/>
</dbReference>
<evidence type="ECO:0000256" key="9">
    <source>
        <dbReference type="RuleBase" id="RU000554"/>
    </source>
</evidence>
<feature type="binding site" evidence="8">
    <location>
        <position position="324"/>
    </location>
    <ligand>
        <name>substrate</name>
    </ligand>
</feature>
<dbReference type="AlphaFoldDB" id="A0A1J0A9V4"/>
<dbReference type="Gene3D" id="3.20.20.210">
    <property type="match status" value="1"/>
</dbReference>
<dbReference type="Proteomes" id="UP000180235">
    <property type="component" value="Chromosome"/>
</dbReference>
<evidence type="ECO:0000256" key="2">
    <source>
        <dbReference type="ARBA" id="ARBA00009935"/>
    </source>
</evidence>
<evidence type="ECO:0000256" key="8">
    <source>
        <dbReference type="HAMAP-Rule" id="MF_00218"/>
    </source>
</evidence>
<name>A0A1J0A9V4_9CYAN</name>
<accession>A0A1J0A9V4</accession>
<comment type="caution">
    <text evidence="8">Lacks conserved residue(s) required for the propagation of feature annotation.</text>
</comment>
<dbReference type="HAMAP" id="MF_00218">
    <property type="entry name" value="URO_D"/>
    <property type="match status" value="1"/>
</dbReference>
<dbReference type="RefSeq" id="WP_071453401.1">
    <property type="nucleotide sequence ID" value="NZ_CP017675.1"/>
</dbReference>
<dbReference type="STRING" id="1188229.GlitD10_0399"/>
<dbReference type="GO" id="GO:0006782">
    <property type="term" value="P:protoporphyrinogen IX biosynthetic process"/>
    <property type="evidence" value="ECO:0007669"/>
    <property type="project" value="UniProtKB-UniRule"/>
</dbReference>
<evidence type="ECO:0000256" key="10">
    <source>
        <dbReference type="RuleBase" id="RU004169"/>
    </source>
</evidence>
<feature type="site" description="Transition state stabilizer" evidence="8">
    <location>
        <position position="78"/>
    </location>
</feature>
<comment type="function">
    <text evidence="8">Catalyzes the decarboxylation of four acetate groups of uroporphyrinogen-III to yield coproporphyrinogen-III.</text>
</comment>
<dbReference type="PROSITE" id="PS00906">
    <property type="entry name" value="UROD_1"/>
    <property type="match status" value="1"/>
</dbReference>
<evidence type="ECO:0000256" key="7">
    <source>
        <dbReference type="ARBA" id="ARBA00023244"/>
    </source>
</evidence>
<dbReference type="PROSITE" id="PS00907">
    <property type="entry name" value="UROD_2"/>
    <property type="match status" value="1"/>
</dbReference>
<reference evidence="13 14" key="1">
    <citation type="submission" date="2016-10" db="EMBL/GenBank/DDBJ databases">
        <title>Description of Gloeomargarita lithophora gen. nov., sp. nov., a thylakoid-bearing basal-branching cyanobacterium with intracellular carbonates, and proposal for Gloeomargaritales ord. nov.</title>
        <authorList>
            <person name="Moreira D."/>
            <person name="Tavera R."/>
            <person name="Benzerara K."/>
            <person name="Skouri-Panet F."/>
            <person name="Couradeau E."/>
            <person name="Gerard E."/>
            <person name="Loussert C."/>
            <person name="Novelo E."/>
            <person name="Zivanovic Y."/>
            <person name="Lopez-Garcia P."/>
        </authorList>
    </citation>
    <scope>NUCLEOTIDE SEQUENCE [LARGE SCALE GENOMIC DNA]</scope>
    <source>
        <strain evidence="13 14">D10</strain>
    </source>
</reference>
<comment type="subcellular location">
    <subcellularLocation>
        <location evidence="8">Cytoplasm</location>
    </subcellularLocation>
</comment>
<feature type="binding site" evidence="8">
    <location>
        <position position="78"/>
    </location>
    <ligand>
        <name>substrate</name>
    </ligand>
</feature>
<dbReference type="InterPro" id="IPR000257">
    <property type="entry name" value="Uroporphyrinogen_deCOase"/>
</dbReference>
<keyword evidence="7 8" id="KW-0627">Porphyrin biosynthesis</keyword>
<keyword evidence="5 8" id="KW-0210">Decarboxylase</keyword>
<proteinExistence type="inferred from homology"/>
<dbReference type="OrthoDB" id="9806656at2"/>
<feature type="binding site" evidence="8">
    <location>
        <position position="155"/>
    </location>
    <ligand>
        <name>substrate</name>
    </ligand>
</feature>
<evidence type="ECO:0000259" key="12">
    <source>
        <dbReference type="PROSITE" id="PS00907"/>
    </source>
</evidence>
<dbReference type="GO" id="GO:0005737">
    <property type="term" value="C:cytoplasm"/>
    <property type="evidence" value="ECO:0007669"/>
    <property type="project" value="UniProtKB-SubCell"/>
</dbReference>
<evidence type="ECO:0000259" key="11">
    <source>
        <dbReference type="PROSITE" id="PS00906"/>
    </source>
</evidence>
<organism evidence="13 14">
    <name type="scientific">Gloeomargarita lithophora Alchichica-D10</name>
    <dbReference type="NCBI Taxonomy" id="1188229"/>
    <lineage>
        <taxon>Bacteria</taxon>
        <taxon>Bacillati</taxon>
        <taxon>Cyanobacteriota</taxon>
        <taxon>Cyanophyceae</taxon>
        <taxon>Gloeomargaritales</taxon>
        <taxon>Gloeomargaritaceae</taxon>
        <taxon>Gloeomargarita</taxon>
    </lineage>
</organism>
<dbReference type="UniPathway" id="UPA00251">
    <property type="reaction ID" value="UER00321"/>
</dbReference>
<dbReference type="FunFam" id="3.20.20.210:FF:000006">
    <property type="entry name" value="Uroporphyrinogen decarboxylase"/>
    <property type="match status" value="1"/>
</dbReference>
<dbReference type="EC" id="4.1.1.37" evidence="4 8"/>
<comment type="similarity">
    <text evidence="2 8 10">Belongs to the uroporphyrinogen decarboxylase family.</text>
</comment>
<keyword evidence="14" id="KW-1185">Reference proteome</keyword>
<keyword evidence="6 8" id="KW-0456">Lyase</keyword>
<dbReference type="KEGG" id="glt:GlitD10_0399"/>
<comment type="catalytic activity">
    <reaction evidence="8 9">
        <text>uroporphyrinogen III + 4 H(+) = coproporphyrinogen III + 4 CO2</text>
        <dbReference type="Rhea" id="RHEA:19865"/>
        <dbReference type="ChEBI" id="CHEBI:15378"/>
        <dbReference type="ChEBI" id="CHEBI:16526"/>
        <dbReference type="ChEBI" id="CHEBI:57308"/>
        <dbReference type="ChEBI" id="CHEBI:57309"/>
        <dbReference type="EC" id="4.1.1.37"/>
    </reaction>
</comment>
<feature type="domain" description="Uroporphyrinogen decarboxylase (URO-D)" evidence="12">
    <location>
        <begin position="143"/>
        <end position="159"/>
    </location>
</feature>
<gene>
    <name evidence="8" type="primary">hemE</name>
    <name evidence="13" type="ORF">GlitD10_0399</name>
</gene>
<dbReference type="EMBL" id="CP017675">
    <property type="protein sequence ID" value="APB32710.1"/>
    <property type="molecule type" value="Genomic_DNA"/>
</dbReference>
<dbReference type="InterPro" id="IPR038071">
    <property type="entry name" value="UROD/MetE-like_sf"/>
</dbReference>
<dbReference type="Pfam" id="PF01208">
    <property type="entry name" value="URO-D"/>
    <property type="match status" value="1"/>
</dbReference>
<dbReference type="InterPro" id="IPR006361">
    <property type="entry name" value="Uroporphyrinogen_deCO2ase_HemE"/>
</dbReference>
<evidence type="ECO:0000256" key="1">
    <source>
        <dbReference type="ARBA" id="ARBA00004804"/>
    </source>
</evidence>
<protein>
    <recommendedName>
        <fullName evidence="4 8">Uroporphyrinogen decarboxylase</fullName>
        <shortName evidence="8">UPD</shortName>
        <shortName evidence="8">URO-D</shortName>
        <ecNumber evidence="4 8">4.1.1.37</ecNumber>
    </recommendedName>
</protein>
<comment type="subunit">
    <text evidence="3 8">Homodimer.</text>
</comment>
<feature type="domain" description="Uroporphyrinogen decarboxylase (URO-D)" evidence="11">
    <location>
        <begin position="23"/>
        <end position="32"/>
    </location>
</feature>
<evidence type="ECO:0000256" key="6">
    <source>
        <dbReference type="ARBA" id="ARBA00023239"/>
    </source>
</evidence>
<dbReference type="SUPFAM" id="SSF51726">
    <property type="entry name" value="UROD/MetE-like"/>
    <property type="match status" value="1"/>
</dbReference>